<evidence type="ECO:0000256" key="8">
    <source>
        <dbReference type="ARBA" id="ARBA00022553"/>
    </source>
</evidence>
<comment type="subcellular location">
    <subcellularLocation>
        <location evidence="2">Chromosome</location>
    </subcellularLocation>
    <subcellularLocation>
        <location evidence="3 13">Nucleus</location>
        <location evidence="3 13">Nucleolus</location>
    </subcellularLocation>
</comment>
<comment type="caution">
    <text evidence="15">The sequence shown here is derived from an EMBL/GenBank/DDBJ whole genome shotgun (WGS) entry which is preliminary data.</text>
</comment>
<feature type="region of interest" description="Disordered" evidence="14">
    <location>
        <begin position="1"/>
        <end position="54"/>
    </location>
</feature>
<dbReference type="EMBL" id="JADGJQ010000079">
    <property type="protein sequence ID" value="KAJ3172318.1"/>
    <property type="molecule type" value="Genomic_DNA"/>
</dbReference>
<evidence type="ECO:0000256" key="5">
    <source>
        <dbReference type="ARBA" id="ARBA00022454"/>
    </source>
</evidence>
<accession>A0AAD5TDZ5</accession>
<evidence type="ECO:0000256" key="1">
    <source>
        <dbReference type="ARBA" id="ARBA00004090"/>
    </source>
</evidence>
<organism evidence="15 16">
    <name type="scientific">Geranomyces variabilis</name>
    <dbReference type="NCBI Taxonomy" id="109894"/>
    <lineage>
        <taxon>Eukaryota</taxon>
        <taxon>Fungi</taxon>
        <taxon>Fungi incertae sedis</taxon>
        <taxon>Chytridiomycota</taxon>
        <taxon>Chytridiomycota incertae sedis</taxon>
        <taxon>Chytridiomycetes</taxon>
        <taxon>Spizellomycetales</taxon>
        <taxon>Powellomycetaceae</taxon>
        <taxon>Geranomyces</taxon>
    </lineage>
</organism>
<protein>
    <recommendedName>
        <fullName evidence="13">rRNA-processing protein</fullName>
    </recommendedName>
</protein>
<evidence type="ECO:0000256" key="12">
    <source>
        <dbReference type="ARBA" id="ARBA00093307"/>
    </source>
</evidence>
<dbReference type="PANTHER" id="PTHR13557">
    <property type="entry name" value="COILED-COIL DOMAIN-CONTAINING PROTEIN 86"/>
    <property type="match status" value="1"/>
</dbReference>
<keyword evidence="8" id="KW-0597">Phosphoprotein</keyword>
<dbReference type="Pfam" id="PF03879">
    <property type="entry name" value="Cgr1"/>
    <property type="match status" value="1"/>
</dbReference>
<gene>
    <name evidence="15" type="ORF">HDU87_007913</name>
</gene>
<comment type="function">
    <text evidence="1 13">Involved in nucleolar integrity and required for processing of the pre-rRNA for the 60S ribosome subunit.</text>
</comment>
<evidence type="ECO:0000256" key="3">
    <source>
        <dbReference type="ARBA" id="ARBA00004604"/>
    </source>
</evidence>
<evidence type="ECO:0000256" key="7">
    <source>
        <dbReference type="ARBA" id="ARBA00022552"/>
    </source>
</evidence>
<dbReference type="AlphaFoldDB" id="A0AAD5TDZ5"/>
<evidence type="ECO:0000256" key="11">
    <source>
        <dbReference type="ARBA" id="ARBA00023242"/>
    </source>
</evidence>
<dbReference type="InterPro" id="IPR005579">
    <property type="entry name" value="Cgr1-like"/>
</dbReference>
<evidence type="ECO:0000256" key="14">
    <source>
        <dbReference type="SAM" id="MobiDB-lite"/>
    </source>
</evidence>
<evidence type="ECO:0000256" key="13">
    <source>
        <dbReference type="RuleBase" id="RU363084"/>
    </source>
</evidence>
<evidence type="ECO:0000256" key="6">
    <source>
        <dbReference type="ARBA" id="ARBA00022517"/>
    </source>
</evidence>
<evidence type="ECO:0000313" key="15">
    <source>
        <dbReference type="EMBL" id="KAJ3172318.1"/>
    </source>
</evidence>
<keyword evidence="10" id="KW-0175">Coiled coil</keyword>
<keyword evidence="6 13" id="KW-0690">Ribosome biogenesis</keyword>
<keyword evidence="9" id="KW-0164">Citrullination</keyword>
<reference evidence="15" key="1">
    <citation type="submission" date="2020-05" db="EMBL/GenBank/DDBJ databases">
        <title>Phylogenomic resolution of chytrid fungi.</title>
        <authorList>
            <person name="Stajich J.E."/>
            <person name="Amses K."/>
            <person name="Simmons R."/>
            <person name="Seto K."/>
            <person name="Myers J."/>
            <person name="Bonds A."/>
            <person name="Quandt C.A."/>
            <person name="Barry K."/>
            <person name="Liu P."/>
            <person name="Grigoriev I."/>
            <person name="Longcore J.E."/>
            <person name="James T.Y."/>
        </authorList>
    </citation>
    <scope>NUCLEOTIDE SEQUENCE</scope>
    <source>
        <strain evidence="15">JEL0379</strain>
    </source>
</reference>
<dbReference type="GO" id="GO:0005730">
    <property type="term" value="C:nucleolus"/>
    <property type="evidence" value="ECO:0007669"/>
    <property type="project" value="UniProtKB-SubCell"/>
</dbReference>
<evidence type="ECO:0000313" key="16">
    <source>
        <dbReference type="Proteomes" id="UP001212152"/>
    </source>
</evidence>
<feature type="compositionally biased region" description="Basic and acidic residues" evidence="14">
    <location>
        <begin position="85"/>
        <end position="104"/>
    </location>
</feature>
<dbReference type="GO" id="GO:0005694">
    <property type="term" value="C:chromosome"/>
    <property type="evidence" value="ECO:0007669"/>
    <property type="project" value="UniProtKB-SubCell"/>
</dbReference>
<dbReference type="PANTHER" id="PTHR13557:SF1">
    <property type="entry name" value="COILED-COIL DOMAIN-CONTAINING PROTEIN 86"/>
    <property type="match status" value="1"/>
</dbReference>
<evidence type="ECO:0000256" key="2">
    <source>
        <dbReference type="ARBA" id="ARBA00004286"/>
    </source>
</evidence>
<feature type="compositionally biased region" description="Basic residues" evidence="14">
    <location>
        <begin position="113"/>
        <end position="126"/>
    </location>
</feature>
<proteinExistence type="inferred from homology"/>
<evidence type="ECO:0000256" key="4">
    <source>
        <dbReference type="ARBA" id="ARBA00007869"/>
    </source>
</evidence>
<feature type="region of interest" description="Disordered" evidence="14">
    <location>
        <begin position="76"/>
        <end position="149"/>
    </location>
</feature>
<sequence length="149" mass="16463">MSDDSPQPQQPAPAATTAELPPIRGRSTVSGKVWKTAQTTRHTAMKPKSLRQGWSKQLEARKQRQIVLAIQTELRTATAAKKQQKKDAERARQEQKRENEKKGEVVQTVSASKVKRMKKNQLRNIRKVGSDKEAAAAGGVGGKGKKARK</sequence>
<keyword evidence="11 13" id="KW-0539">Nucleus</keyword>
<evidence type="ECO:0000256" key="10">
    <source>
        <dbReference type="ARBA" id="ARBA00023054"/>
    </source>
</evidence>
<dbReference type="Proteomes" id="UP001212152">
    <property type="component" value="Unassembled WGS sequence"/>
</dbReference>
<dbReference type="GO" id="GO:0006364">
    <property type="term" value="P:rRNA processing"/>
    <property type="evidence" value="ECO:0007669"/>
    <property type="project" value="UniProtKB-UniRule"/>
</dbReference>
<evidence type="ECO:0000256" key="9">
    <source>
        <dbReference type="ARBA" id="ARBA00022934"/>
    </source>
</evidence>
<keyword evidence="16" id="KW-1185">Reference proteome</keyword>
<keyword evidence="5" id="KW-0158">Chromosome</keyword>
<keyword evidence="7 13" id="KW-0698">rRNA processing</keyword>
<dbReference type="InterPro" id="IPR026570">
    <property type="entry name" value="CCDC86"/>
</dbReference>
<name>A0AAD5TDZ5_9FUNG</name>
<comment type="function">
    <text evidence="12">Required for proper chromosome segregation during mitosis and error-free mitotic progression.</text>
</comment>
<comment type="similarity">
    <text evidence="4 13">Belongs to the CGR1 family.</text>
</comment>